<dbReference type="AlphaFoldDB" id="A0A0M2V0F4"/>
<keyword evidence="2" id="KW-1185">Reference proteome</keyword>
<gene>
    <name evidence="1" type="ORF">BROFUL_01042</name>
</gene>
<protein>
    <recommendedName>
        <fullName evidence="3">Metal-binding protein</fullName>
    </recommendedName>
</protein>
<name>A0A0M2V0F4_9BACT</name>
<evidence type="ECO:0000313" key="1">
    <source>
        <dbReference type="EMBL" id="KKO20194.1"/>
    </source>
</evidence>
<accession>A0A0M2V0F4</accession>
<organism evidence="1 2">
    <name type="scientific">Candidatus Brocadia fulgida</name>
    <dbReference type="NCBI Taxonomy" id="380242"/>
    <lineage>
        <taxon>Bacteria</taxon>
        <taxon>Pseudomonadati</taxon>
        <taxon>Planctomycetota</taxon>
        <taxon>Candidatus Brocadiia</taxon>
        <taxon>Candidatus Brocadiales</taxon>
        <taxon>Candidatus Brocadiaceae</taxon>
        <taxon>Candidatus Brocadia</taxon>
    </lineage>
</organism>
<reference evidence="1 2" key="1">
    <citation type="journal article" date="2013" name="BMC Microbiol.">
        <title>Identification of the type II cytochrome c maturation pathway in anammox bacteria by comparative genomics.</title>
        <authorList>
            <person name="Ferousi C."/>
            <person name="Speth D.R."/>
            <person name="Reimann J."/>
            <person name="Op den Camp H.J."/>
            <person name="Allen J.W."/>
            <person name="Keltjens J.T."/>
            <person name="Jetten M.S."/>
        </authorList>
    </citation>
    <scope>NUCLEOTIDE SEQUENCE [LARGE SCALE GENOMIC DNA]</scope>
    <source>
        <strain evidence="1">RU1</strain>
    </source>
</reference>
<dbReference type="Proteomes" id="UP000034954">
    <property type="component" value="Unassembled WGS sequence"/>
</dbReference>
<sequence>MHTPDSVMPEFQMAMTPHQNLADVCNVLIKKAIELGCVQAAVIHTNTISVARWVQLKCKYGCEAYGKKLTCPPHSPSFEEMKEILREYTRALLLRGHLSWQMRYITAEIEKMAFSLGFYKAFGLGAGPCKLCEDCDTSHACVRTTEARPSMEACGIDVYQTVRNHNFKIETLKSKDDEVNIYGLILLE</sequence>
<evidence type="ECO:0000313" key="2">
    <source>
        <dbReference type="Proteomes" id="UP000034954"/>
    </source>
</evidence>
<dbReference type="Pfam" id="PF10050">
    <property type="entry name" value="DUF2284"/>
    <property type="match status" value="1"/>
</dbReference>
<evidence type="ECO:0008006" key="3">
    <source>
        <dbReference type="Google" id="ProtNLM"/>
    </source>
</evidence>
<dbReference type="InterPro" id="IPR019271">
    <property type="entry name" value="DUF2284_metal-binding"/>
</dbReference>
<comment type="caution">
    <text evidence="1">The sequence shown here is derived from an EMBL/GenBank/DDBJ whole genome shotgun (WGS) entry which is preliminary data.</text>
</comment>
<proteinExistence type="predicted"/>
<dbReference type="EMBL" id="LAQJ01000121">
    <property type="protein sequence ID" value="KKO20194.1"/>
    <property type="molecule type" value="Genomic_DNA"/>
</dbReference>
<dbReference type="PATRIC" id="fig|380242.3.peg.1304"/>